<protein>
    <submittedName>
        <fullName evidence="2">Uncharacterized protein</fullName>
    </submittedName>
</protein>
<proteinExistence type="predicted"/>
<sequence>MRILGRERAVGTGAVDLGGVAVGIARVHIGQHAHVPVHIGGLELVAAVEVGFQRVAGQPVHGGVPVAHVEAAVAERVVKTALQRGLDGLGAAGVLVLTTELVVGSQGNVGGELGMGPHGGDNSAGQGGSLGESLETACSGTRHSGFLRFENFVAKISDELSKHRPCQSLWLLPGGPPLML</sequence>
<gene>
    <name evidence="2" type="ORF">SDC9_123298</name>
</gene>
<name>A0A645CH88_9ZZZZ</name>
<comment type="caution">
    <text evidence="2">The sequence shown here is derived from an EMBL/GenBank/DDBJ whole genome shotgun (WGS) entry which is preliminary data.</text>
</comment>
<feature type="region of interest" description="Disordered" evidence="1">
    <location>
        <begin position="115"/>
        <end position="136"/>
    </location>
</feature>
<evidence type="ECO:0000313" key="2">
    <source>
        <dbReference type="EMBL" id="MPM76300.1"/>
    </source>
</evidence>
<accession>A0A645CH88</accession>
<organism evidence="2">
    <name type="scientific">bioreactor metagenome</name>
    <dbReference type="NCBI Taxonomy" id="1076179"/>
    <lineage>
        <taxon>unclassified sequences</taxon>
        <taxon>metagenomes</taxon>
        <taxon>ecological metagenomes</taxon>
    </lineage>
</organism>
<dbReference type="EMBL" id="VSSQ01027192">
    <property type="protein sequence ID" value="MPM76300.1"/>
    <property type="molecule type" value="Genomic_DNA"/>
</dbReference>
<evidence type="ECO:0000256" key="1">
    <source>
        <dbReference type="SAM" id="MobiDB-lite"/>
    </source>
</evidence>
<reference evidence="2" key="1">
    <citation type="submission" date="2019-08" db="EMBL/GenBank/DDBJ databases">
        <authorList>
            <person name="Kucharzyk K."/>
            <person name="Murdoch R.W."/>
            <person name="Higgins S."/>
            <person name="Loffler F."/>
        </authorList>
    </citation>
    <scope>NUCLEOTIDE SEQUENCE</scope>
</reference>
<dbReference type="AlphaFoldDB" id="A0A645CH88"/>